<dbReference type="EMBL" id="AYZJ01000018">
    <property type="protein sequence ID" value="KRN25177.1"/>
    <property type="molecule type" value="Genomic_DNA"/>
</dbReference>
<dbReference type="Proteomes" id="UP000050865">
    <property type="component" value="Unassembled WGS sequence"/>
</dbReference>
<evidence type="ECO:0000313" key="2">
    <source>
        <dbReference type="Proteomes" id="UP000050865"/>
    </source>
</evidence>
<reference evidence="1 2" key="1">
    <citation type="journal article" date="2015" name="Genome Announc.">
        <title>Expanding the biotechnology potential of lactobacilli through comparative genomics of 213 strains and associated genera.</title>
        <authorList>
            <person name="Sun Z."/>
            <person name="Harris H.M."/>
            <person name="McCann A."/>
            <person name="Guo C."/>
            <person name="Argimon S."/>
            <person name="Zhang W."/>
            <person name="Yang X."/>
            <person name="Jeffery I.B."/>
            <person name="Cooney J.C."/>
            <person name="Kagawa T.F."/>
            <person name="Liu W."/>
            <person name="Song Y."/>
            <person name="Salvetti E."/>
            <person name="Wrobel A."/>
            <person name="Rasinkangas P."/>
            <person name="Parkhill J."/>
            <person name="Rea M.C."/>
            <person name="O'Sullivan O."/>
            <person name="Ritari J."/>
            <person name="Douillard F.P."/>
            <person name="Paul Ross R."/>
            <person name="Yang R."/>
            <person name="Briner A.E."/>
            <person name="Felis G.E."/>
            <person name="de Vos W.M."/>
            <person name="Barrangou R."/>
            <person name="Klaenhammer T.R."/>
            <person name="Caufield P.W."/>
            <person name="Cui Y."/>
            <person name="Zhang H."/>
            <person name="O'Toole P.W."/>
        </authorList>
    </citation>
    <scope>NUCLEOTIDE SEQUENCE [LARGE SCALE GENOMIC DNA]</scope>
    <source>
        <strain evidence="1 2">DSM 22697</strain>
    </source>
</reference>
<organism evidence="1 2">
    <name type="scientific">Lacticaseibacillus camelliae DSM 22697 = JCM 13995</name>
    <dbReference type="NCBI Taxonomy" id="1423730"/>
    <lineage>
        <taxon>Bacteria</taxon>
        <taxon>Bacillati</taxon>
        <taxon>Bacillota</taxon>
        <taxon>Bacilli</taxon>
        <taxon>Lactobacillales</taxon>
        <taxon>Lactobacillaceae</taxon>
        <taxon>Lacticaseibacillus</taxon>
    </lineage>
</organism>
<dbReference type="AlphaFoldDB" id="A0A0R2FA10"/>
<protein>
    <submittedName>
        <fullName evidence="1">Uncharacterized protein</fullName>
    </submittedName>
</protein>
<dbReference type="PATRIC" id="fig|1423730.4.peg.979"/>
<gene>
    <name evidence="1" type="ORF">FC75_GL000929</name>
</gene>
<comment type="caution">
    <text evidence="1">The sequence shown here is derived from an EMBL/GenBank/DDBJ whole genome shotgun (WGS) entry which is preliminary data.</text>
</comment>
<sequence>MYNNRQNQPVYRVDRDEAGTVTAINYYADGKPVRVDTYDHHHCLLMSEQFGAVANATQSDVAVDAASVHSLMSRTLYSEEGRPVFSQTYSPAQLWLLDEHAVPIRLFNTEAAMMAWWLTDHVDKHNRIYLAADNSIFDQLAGYDKLRVHLVPIVQDQIEISKLSGSPFPEIIVNELLKPDSYAQFADKVTTMPSWRAFKKNRGWSVFRRY</sequence>
<accession>A0A0R2FA10</accession>
<dbReference type="STRING" id="1423730.FC75_GL000929"/>
<name>A0A0R2FA10_9LACO</name>
<proteinExistence type="predicted"/>
<keyword evidence="2" id="KW-1185">Reference proteome</keyword>
<evidence type="ECO:0000313" key="1">
    <source>
        <dbReference type="EMBL" id="KRN25177.1"/>
    </source>
</evidence>